<accession>A0A158KFS2</accession>
<dbReference type="EMBL" id="FCOL02000052">
    <property type="protein sequence ID" value="SAL79986.1"/>
    <property type="molecule type" value="Genomic_DNA"/>
</dbReference>
<organism evidence="1 2">
    <name type="scientific">Caballeronia terrestris</name>
    <dbReference type="NCBI Taxonomy" id="1226301"/>
    <lineage>
        <taxon>Bacteria</taxon>
        <taxon>Pseudomonadati</taxon>
        <taxon>Pseudomonadota</taxon>
        <taxon>Betaproteobacteria</taxon>
        <taxon>Burkholderiales</taxon>
        <taxon>Burkholderiaceae</taxon>
        <taxon>Caballeronia</taxon>
    </lineage>
</organism>
<reference evidence="1" key="1">
    <citation type="submission" date="2016-01" db="EMBL/GenBank/DDBJ databases">
        <authorList>
            <person name="Peeters C."/>
        </authorList>
    </citation>
    <scope>NUCLEOTIDE SEQUENCE [LARGE SCALE GENOMIC DNA]</scope>
    <source>
        <strain evidence="1">LMG 22937</strain>
    </source>
</reference>
<keyword evidence="2" id="KW-1185">Reference proteome</keyword>
<evidence type="ECO:0000313" key="2">
    <source>
        <dbReference type="Proteomes" id="UP000054925"/>
    </source>
</evidence>
<protein>
    <submittedName>
        <fullName evidence="1">Uncharacterized protein</fullName>
    </submittedName>
</protein>
<evidence type="ECO:0000313" key="1">
    <source>
        <dbReference type="EMBL" id="SAL79986.1"/>
    </source>
</evidence>
<proteinExistence type="predicted"/>
<gene>
    <name evidence="1" type="ORF">AWB67_05548</name>
</gene>
<comment type="caution">
    <text evidence="1">The sequence shown here is derived from an EMBL/GenBank/DDBJ whole genome shotgun (WGS) entry which is preliminary data.</text>
</comment>
<dbReference type="AlphaFoldDB" id="A0A158KFS2"/>
<name>A0A158KFS2_9BURK</name>
<sequence>MHLCMVRSFDEIWLVSIAHEQRLEFLVADAREDGRVRDLVAVQVENRQHGAVAHGIEKLVRMPRRGERPGFRFAVADHTGDDEVRIVERGTIRMRQAVAQFAAFVDRAGRLRRDMRTDVAGKRELLEKFLHALDVFALVRIHLRVGALKIGRTEHAGRPMPGASHEDHVEVVALDDPVQMRPCERQRRTRAPVTEQTLLDVIDLERLLQQGVVDQIDHADREVVARTPPRIDQSKLVGAEGSLL</sequence>
<dbReference type="Proteomes" id="UP000054925">
    <property type="component" value="Unassembled WGS sequence"/>
</dbReference>